<dbReference type="Proteomes" id="UP001239445">
    <property type="component" value="Unassembled WGS sequence"/>
</dbReference>
<evidence type="ECO:0000313" key="3">
    <source>
        <dbReference type="EMBL" id="KAK1750374.1"/>
    </source>
</evidence>
<dbReference type="PANTHER" id="PTHR43662:SF6">
    <property type="entry name" value="DUF1996 DOMAIN-CONTAINING PROTEIN"/>
    <property type="match status" value="1"/>
</dbReference>
<evidence type="ECO:0000259" key="2">
    <source>
        <dbReference type="Pfam" id="PF09362"/>
    </source>
</evidence>
<dbReference type="Pfam" id="PF09362">
    <property type="entry name" value="DUF1996"/>
    <property type="match status" value="1"/>
</dbReference>
<gene>
    <name evidence="3" type="ORF">QBC47DRAFT_309937</name>
</gene>
<dbReference type="InterPro" id="IPR018535">
    <property type="entry name" value="DUF1996"/>
</dbReference>
<dbReference type="AlphaFoldDB" id="A0AAJ0F6Q7"/>
<feature type="signal peptide" evidence="1">
    <location>
        <begin position="1"/>
        <end position="15"/>
    </location>
</feature>
<evidence type="ECO:0000313" key="4">
    <source>
        <dbReference type="Proteomes" id="UP001239445"/>
    </source>
</evidence>
<reference evidence="3" key="1">
    <citation type="submission" date="2023-06" db="EMBL/GenBank/DDBJ databases">
        <title>Genome-scale phylogeny and comparative genomics of the fungal order Sordariales.</title>
        <authorList>
            <consortium name="Lawrence Berkeley National Laboratory"/>
            <person name="Hensen N."/>
            <person name="Bonometti L."/>
            <person name="Westerberg I."/>
            <person name="Brannstrom I.O."/>
            <person name="Guillou S."/>
            <person name="Cros-Aarteil S."/>
            <person name="Calhoun S."/>
            <person name="Haridas S."/>
            <person name="Kuo A."/>
            <person name="Mondo S."/>
            <person name="Pangilinan J."/>
            <person name="Riley R."/>
            <person name="Labutti K."/>
            <person name="Andreopoulos B."/>
            <person name="Lipzen A."/>
            <person name="Chen C."/>
            <person name="Yanf M."/>
            <person name="Daum C."/>
            <person name="Ng V."/>
            <person name="Clum A."/>
            <person name="Steindorff A."/>
            <person name="Ohm R."/>
            <person name="Martin F."/>
            <person name="Silar P."/>
            <person name="Natvig D."/>
            <person name="Lalanne C."/>
            <person name="Gautier V."/>
            <person name="Ament-Velasquez S.L."/>
            <person name="Kruys A."/>
            <person name="Hutchinson M.I."/>
            <person name="Powell A.J."/>
            <person name="Barry K."/>
            <person name="Miller A.N."/>
            <person name="Grigoriev I.V."/>
            <person name="Debuchy R."/>
            <person name="Gladieux P."/>
            <person name="Thoren M.H."/>
            <person name="Johannesson H."/>
        </authorList>
    </citation>
    <scope>NUCLEOTIDE SEQUENCE</scope>
    <source>
        <strain evidence="3">PSN4</strain>
    </source>
</reference>
<dbReference type="PANTHER" id="PTHR43662">
    <property type="match status" value="1"/>
</dbReference>
<organism evidence="3 4">
    <name type="scientific">Echria macrotheca</name>
    <dbReference type="NCBI Taxonomy" id="438768"/>
    <lineage>
        <taxon>Eukaryota</taxon>
        <taxon>Fungi</taxon>
        <taxon>Dikarya</taxon>
        <taxon>Ascomycota</taxon>
        <taxon>Pezizomycotina</taxon>
        <taxon>Sordariomycetes</taxon>
        <taxon>Sordariomycetidae</taxon>
        <taxon>Sordariales</taxon>
        <taxon>Schizotheciaceae</taxon>
        <taxon>Echria</taxon>
    </lineage>
</organism>
<keyword evidence="1" id="KW-0732">Signal</keyword>
<accession>A0AAJ0F6Q7</accession>
<evidence type="ECO:0000256" key="1">
    <source>
        <dbReference type="SAM" id="SignalP"/>
    </source>
</evidence>
<protein>
    <recommendedName>
        <fullName evidence="2">DUF1996 domain-containing protein</fullName>
    </recommendedName>
</protein>
<feature type="domain" description="DUF1996" evidence="2">
    <location>
        <begin position="48"/>
        <end position="308"/>
    </location>
</feature>
<keyword evidence="4" id="KW-1185">Reference proteome</keyword>
<sequence>MYWSTLLALAAPALAAPAPQGFGGGGGQSGGTTMLRFGCTQVVIDRIDPLVNPGQAPTSHIHQIVGGNAFNVTMPTDDVSKYATCTTCQASEDFSNYWTANLYFRHKNGSYKRVPQGGSAYQFSDRFSTQTNGGILVYYVSAAPGKITAFKPGFRMLSGDAANRKAIANQKLQNCFRCYTGPNFGGDTAAPCQGGSVDHVGLPPKACAGGIRSNILFPTCWDGKNLDSPNHKDHVAYPTSGPATFLSLGGQCPTTHPVRIPQLMLEVVWDTTKFNDKSMWPSGVQQPFVLSTGDDTGFGQHADYVFGWKGDSLQKVMDTANCMGASCSTQVPVRQTIDQAFNCKVGAKVHENYDQWFDKLPGVGDMPMKS</sequence>
<feature type="chain" id="PRO_5042551930" description="DUF1996 domain-containing protein" evidence="1">
    <location>
        <begin position="16"/>
        <end position="370"/>
    </location>
</feature>
<name>A0AAJ0F6Q7_9PEZI</name>
<dbReference type="EMBL" id="MU839847">
    <property type="protein sequence ID" value="KAK1750374.1"/>
    <property type="molecule type" value="Genomic_DNA"/>
</dbReference>
<proteinExistence type="predicted"/>
<comment type="caution">
    <text evidence="3">The sequence shown here is derived from an EMBL/GenBank/DDBJ whole genome shotgun (WGS) entry which is preliminary data.</text>
</comment>